<dbReference type="GO" id="GO:0016042">
    <property type="term" value="P:lipid catabolic process"/>
    <property type="evidence" value="ECO:0007669"/>
    <property type="project" value="UniProtKB-ARBA"/>
</dbReference>
<evidence type="ECO:0000256" key="5">
    <source>
        <dbReference type="SAM" id="SignalP"/>
    </source>
</evidence>
<dbReference type="PANTHER" id="PTHR31308">
    <property type="match status" value="1"/>
</dbReference>
<evidence type="ECO:0000256" key="2">
    <source>
        <dbReference type="ARBA" id="ARBA00022801"/>
    </source>
</evidence>
<feature type="chain" id="PRO_5021909103" evidence="5">
    <location>
        <begin position="43"/>
        <end position="517"/>
    </location>
</feature>
<keyword evidence="5" id="KW-0732">Signal</keyword>
<dbReference type="InterPro" id="IPR052066">
    <property type="entry name" value="Glycosphingolipid_Hydrolases"/>
</dbReference>
<evidence type="ECO:0000313" key="9">
    <source>
        <dbReference type="Proteomes" id="UP000317344"/>
    </source>
</evidence>
<dbReference type="SUPFAM" id="SSF51445">
    <property type="entry name" value="(Trans)glycosidases"/>
    <property type="match status" value="1"/>
</dbReference>
<keyword evidence="9" id="KW-1185">Reference proteome</keyword>
<dbReference type="InterPro" id="IPR001547">
    <property type="entry name" value="Glyco_hydro_5"/>
</dbReference>
<gene>
    <name evidence="8" type="ORF">FO059_17720</name>
</gene>
<dbReference type="OrthoDB" id="9765195at2"/>
<name>A0A516X708_9ACTN</name>
<sequence>MGAHQPSTSHPRRIGAARVRCALRRAAAVTCAVTLGLGTALATTAPAAPGAPSVGSRTGPLHTDGDRIVDEYGRTVVVHGVNNVDKGEEPLGARELVVSGDGFTITPRDAELLADHGFNAVRLGVSFAGLMPERGRIDHAYIDRVVGMVDMLAAHGIRTLLDNHQDGLSAVWGGNGFPAWSIASRPLPGEPNPGFPLYYLMPSMNLGWDEVWSDDHGVLDLLGDALGALAGAVRGHAGVMGVELLNEPWPGTSALTCFPLGCPGFDDRYQAALESLTAAVRAQNPGIPVYWEPNVTWNQLMPSYLGAQRPITDRNVVFAPHDYCIPSQTSIYLGQSAQLSSLCPAQQGHTWSNVDAVTERTGLPTVVTEFGDGDPSVLTTTLRNADERFAGWLYWHYTSTRGPGYTLPDPFAATGDDGGGSVGAALVRTYPQATSGIPMSMDFDIDDGRFSYTYEPGARSQEQGPAGETLIYVAATHYPDGYVAEADGGVITSAPQARYLTVRADGSGPVTVRVHGR</sequence>
<dbReference type="Pfam" id="PF00150">
    <property type="entry name" value="Cellulase"/>
    <property type="match status" value="1"/>
</dbReference>
<reference evidence="8 9" key="1">
    <citation type="submission" date="2019-07" db="EMBL/GenBank/DDBJ databases">
        <title>Tomitella cavernea sp. nov., an actinomycete isolated from soil.</title>
        <authorList>
            <person name="Cheng J."/>
        </authorList>
    </citation>
    <scope>NUCLEOTIDE SEQUENCE [LARGE SCALE GENOMIC DNA]</scope>
    <source>
        <strain evidence="8 9">HY188</strain>
    </source>
</reference>
<dbReference type="GO" id="GO:1901136">
    <property type="term" value="P:carbohydrate derivative catabolic process"/>
    <property type="evidence" value="ECO:0007669"/>
    <property type="project" value="UniProtKB-ARBA"/>
</dbReference>
<dbReference type="InterPro" id="IPR013780">
    <property type="entry name" value="Glyco_hydro_b"/>
</dbReference>
<evidence type="ECO:0000259" key="6">
    <source>
        <dbReference type="Pfam" id="PF00150"/>
    </source>
</evidence>
<keyword evidence="2 4" id="KW-0378">Hydrolase</keyword>
<evidence type="ECO:0000256" key="4">
    <source>
        <dbReference type="RuleBase" id="RU361153"/>
    </source>
</evidence>
<dbReference type="GO" id="GO:0000272">
    <property type="term" value="P:polysaccharide catabolic process"/>
    <property type="evidence" value="ECO:0007669"/>
    <property type="project" value="InterPro"/>
</dbReference>
<evidence type="ECO:0000256" key="1">
    <source>
        <dbReference type="ARBA" id="ARBA00005641"/>
    </source>
</evidence>
<dbReference type="InterPro" id="IPR017853">
    <property type="entry name" value="GH"/>
</dbReference>
<dbReference type="Gene3D" id="2.60.40.1180">
    <property type="entry name" value="Golgi alpha-mannosidase II"/>
    <property type="match status" value="1"/>
</dbReference>
<protein>
    <submittedName>
        <fullName evidence="8">Cellulase family glycosylhydrolase</fullName>
    </submittedName>
</protein>
<comment type="similarity">
    <text evidence="1 4">Belongs to the glycosyl hydrolase 5 (cellulase A) family.</text>
</comment>
<feature type="signal peptide" evidence="5">
    <location>
        <begin position="1"/>
        <end position="42"/>
    </location>
</feature>
<dbReference type="Pfam" id="PF18564">
    <property type="entry name" value="Glyco_hydro_5_C"/>
    <property type="match status" value="1"/>
</dbReference>
<evidence type="ECO:0000256" key="3">
    <source>
        <dbReference type="ARBA" id="ARBA00023295"/>
    </source>
</evidence>
<dbReference type="KEGG" id="toy:FO059_17720"/>
<proteinExistence type="inferred from homology"/>
<dbReference type="GO" id="GO:0004553">
    <property type="term" value="F:hydrolase activity, hydrolyzing O-glycosyl compounds"/>
    <property type="evidence" value="ECO:0007669"/>
    <property type="project" value="InterPro"/>
</dbReference>
<feature type="domain" description="Glycoside hydrolase family 5 C-terminal" evidence="7">
    <location>
        <begin position="428"/>
        <end position="514"/>
    </location>
</feature>
<dbReference type="Gene3D" id="3.20.20.80">
    <property type="entry name" value="Glycosidases"/>
    <property type="match status" value="1"/>
</dbReference>
<dbReference type="InterPro" id="IPR041036">
    <property type="entry name" value="GH5_C"/>
</dbReference>
<evidence type="ECO:0000259" key="7">
    <source>
        <dbReference type="Pfam" id="PF18564"/>
    </source>
</evidence>
<dbReference type="Proteomes" id="UP000317344">
    <property type="component" value="Chromosome"/>
</dbReference>
<dbReference type="EMBL" id="CP041765">
    <property type="protein sequence ID" value="QDQ98846.1"/>
    <property type="molecule type" value="Genomic_DNA"/>
</dbReference>
<feature type="domain" description="Glycoside hydrolase family 5" evidence="6">
    <location>
        <begin position="106"/>
        <end position="398"/>
    </location>
</feature>
<reference evidence="8 9" key="2">
    <citation type="submission" date="2019-07" db="EMBL/GenBank/DDBJ databases">
        <authorList>
            <person name="Huang Y."/>
        </authorList>
    </citation>
    <scope>NUCLEOTIDE SEQUENCE [LARGE SCALE GENOMIC DNA]</scope>
    <source>
        <strain evidence="8 9">HY188</strain>
    </source>
</reference>
<accession>A0A516X708</accession>
<dbReference type="PANTHER" id="PTHR31308:SF3">
    <property type="entry name" value="ENDOGLYCOCERAMIDASE"/>
    <property type="match status" value="1"/>
</dbReference>
<keyword evidence="3 4" id="KW-0326">Glycosidase</keyword>
<evidence type="ECO:0000313" key="8">
    <source>
        <dbReference type="EMBL" id="QDQ98846.1"/>
    </source>
</evidence>
<organism evidence="8 9">
    <name type="scientific">Tomitella fengzijianii</name>
    <dbReference type="NCBI Taxonomy" id="2597660"/>
    <lineage>
        <taxon>Bacteria</taxon>
        <taxon>Bacillati</taxon>
        <taxon>Actinomycetota</taxon>
        <taxon>Actinomycetes</taxon>
        <taxon>Mycobacteriales</taxon>
        <taxon>Tomitella</taxon>
    </lineage>
</organism>
<dbReference type="AlphaFoldDB" id="A0A516X708"/>